<dbReference type="InterPro" id="IPR036388">
    <property type="entry name" value="WH-like_DNA-bd_sf"/>
</dbReference>
<keyword evidence="3" id="KW-0963">Cytoplasm</keyword>
<proteinExistence type="inferred from homology"/>
<dbReference type="GO" id="GO:0003735">
    <property type="term" value="F:structural constituent of ribosome"/>
    <property type="evidence" value="ECO:0007669"/>
    <property type="project" value="TreeGrafter"/>
</dbReference>
<dbReference type="InterPro" id="IPR037447">
    <property type="entry name" value="Ribosomal_eS10"/>
</dbReference>
<evidence type="ECO:0000256" key="2">
    <source>
        <dbReference type="ARBA" id="ARBA00007278"/>
    </source>
</evidence>
<feature type="domain" description="Plectin/eS10 N-terminal" evidence="6">
    <location>
        <begin position="3"/>
        <end position="95"/>
    </location>
</feature>
<evidence type="ECO:0000259" key="6">
    <source>
        <dbReference type="Pfam" id="PF03501"/>
    </source>
</evidence>
<dbReference type="PANTHER" id="PTHR12146">
    <property type="entry name" value="40S RIBOSOMAL PROTEIN S10"/>
    <property type="match status" value="1"/>
</dbReference>
<keyword evidence="4 7" id="KW-0689">Ribosomal protein</keyword>
<evidence type="ECO:0000256" key="1">
    <source>
        <dbReference type="ARBA" id="ARBA00004496"/>
    </source>
</evidence>
<reference evidence="7" key="1">
    <citation type="submission" date="2018-11" db="EMBL/GenBank/DDBJ databases">
        <title>Henneguya salminicola genome and transcriptome.</title>
        <authorList>
            <person name="Yahalomi D."/>
            <person name="Atkinson S.D."/>
            <person name="Neuhof M."/>
            <person name="Chang E.S."/>
            <person name="Philippe H."/>
            <person name="Cartwright P."/>
            <person name="Bartholomew J.L."/>
            <person name="Huchon D."/>
        </authorList>
    </citation>
    <scope>NUCLEOTIDE SEQUENCE</scope>
    <source>
        <strain evidence="7">Hz1</strain>
        <tissue evidence="7">Whole</tissue>
    </source>
</reference>
<dbReference type="Pfam" id="PF03501">
    <property type="entry name" value="S10_plectin"/>
    <property type="match status" value="1"/>
</dbReference>
<comment type="similarity">
    <text evidence="2">Belongs to the eukaryotic ribosomal protein eS10 family.</text>
</comment>
<dbReference type="GO" id="GO:0022627">
    <property type="term" value="C:cytosolic small ribosomal subunit"/>
    <property type="evidence" value="ECO:0007669"/>
    <property type="project" value="TreeGrafter"/>
</dbReference>
<comment type="subcellular location">
    <subcellularLocation>
        <location evidence="1">Cytoplasm</location>
    </subcellularLocation>
</comment>
<sequence length="119" mass="13922">MHISQENRTIVYETLFNEGVLVAVRDTVTLKHIYLDKVSNLQVMHLMRSLKSRDFITEKFVWNHYYWTLTDKGIEYLRGFLKIPSNCVPGTLKKPERPERGEKRIETSIAIPSETVKAL</sequence>
<dbReference type="InterPro" id="IPR005326">
    <property type="entry name" value="Plectin_eS10_N"/>
</dbReference>
<organism evidence="7">
    <name type="scientific">Henneguya salminicola</name>
    <name type="common">Myxosporean</name>
    <dbReference type="NCBI Taxonomy" id="69463"/>
    <lineage>
        <taxon>Eukaryota</taxon>
        <taxon>Metazoa</taxon>
        <taxon>Cnidaria</taxon>
        <taxon>Myxozoa</taxon>
        <taxon>Myxosporea</taxon>
        <taxon>Bivalvulida</taxon>
        <taxon>Platysporina</taxon>
        <taxon>Myxobolidae</taxon>
        <taxon>Henneguya</taxon>
    </lineage>
</organism>
<dbReference type="GO" id="GO:0003723">
    <property type="term" value="F:RNA binding"/>
    <property type="evidence" value="ECO:0007669"/>
    <property type="project" value="TreeGrafter"/>
</dbReference>
<dbReference type="Gene3D" id="1.10.10.10">
    <property type="entry name" value="Winged helix-like DNA-binding domain superfamily/Winged helix DNA-binding domain"/>
    <property type="match status" value="1"/>
</dbReference>
<protein>
    <submittedName>
        <fullName evidence="7">40S ribosomal protein S10 (Trinotate prediction)</fullName>
    </submittedName>
</protein>
<dbReference type="EMBL" id="GHBP01009269">
    <property type="protein sequence ID" value="NDJ94526.1"/>
    <property type="molecule type" value="Transcribed_RNA"/>
</dbReference>
<dbReference type="PANTHER" id="PTHR12146:SF0">
    <property type="entry name" value="RIBOSOMAL PROTEIN S10"/>
    <property type="match status" value="1"/>
</dbReference>
<keyword evidence="5" id="KW-0687">Ribonucleoprotein</keyword>
<dbReference type="AlphaFoldDB" id="A0A6G3MKS9"/>
<evidence type="ECO:0000256" key="5">
    <source>
        <dbReference type="ARBA" id="ARBA00023274"/>
    </source>
</evidence>
<evidence type="ECO:0000313" key="7">
    <source>
        <dbReference type="EMBL" id="NDJ94526.1"/>
    </source>
</evidence>
<name>A0A6G3MKS9_HENSL</name>
<evidence type="ECO:0000256" key="4">
    <source>
        <dbReference type="ARBA" id="ARBA00022980"/>
    </source>
</evidence>
<accession>A0A6G3MKS9</accession>
<evidence type="ECO:0000256" key="3">
    <source>
        <dbReference type="ARBA" id="ARBA00022490"/>
    </source>
</evidence>